<evidence type="ECO:0000256" key="5">
    <source>
        <dbReference type="SAM" id="MobiDB-lite"/>
    </source>
</evidence>
<dbReference type="STRING" id="2282107.A0A286U9P7"/>
<feature type="compositionally biased region" description="Low complexity" evidence="5">
    <location>
        <begin position="414"/>
        <end position="427"/>
    </location>
</feature>
<protein>
    <recommendedName>
        <fullName evidence="8">C2H2-type domain-containing protein</fullName>
    </recommendedName>
</protein>
<keyword evidence="2" id="KW-0677">Repeat</keyword>
<dbReference type="PANTHER" id="PTHR23057">
    <property type="entry name" value="JUXTAPOSED WITH ANOTHER ZINC FINGER PROTEIN 1"/>
    <property type="match status" value="1"/>
</dbReference>
<reference evidence="6 7" key="1">
    <citation type="journal article" date="2017" name="Mol. Ecol.">
        <title>Comparative and population genomic landscape of Phellinus noxius: A hypervariable fungus causing root rot in trees.</title>
        <authorList>
            <person name="Chung C.L."/>
            <person name="Lee T.J."/>
            <person name="Akiba M."/>
            <person name="Lee H.H."/>
            <person name="Kuo T.H."/>
            <person name="Liu D."/>
            <person name="Ke H.M."/>
            <person name="Yokoi T."/>
            <person name="Roa M.B."/>
            <person name="Lu M.J."/>
            <person name="Chang Y.Y."/>
            <person name="Ann P.J."/>
            <person name="Tsai J.N."/>
            <person name="Chen C.Y."/>
            <person name="Tzean S.S."/>
            <person name="Ota Y."/>
            <person name="Hattori T."/>
            <person name="Sahashi N."/>
            <person name="Liou R.F."/>
            <person name="Kikuchi T."/>
            <person name="Tsai I.J."/>
        </authorList>
    </citation>
    <scope>NUCLEOTIDE SEQUENCE [LARGE SCALE GENOMIC DNA]</scope>
    <source>
        <strain evidence="6 7">FFPRI411160</strain>
    </source>
</reference>
<dbReference type="GO" id="GO:0008270">
    <property type="term" value="F:zinc ion binding"/>
    <property type="evidence" value="ECO:0007669"/>
    <property type="project" value="UniProtKB-KW"/>
</dbReference>
<evidence type="ECO:0000256" key="1">
    <source>
        <dbReference type="ARBA" id="ARBA00022723"/>
    </source>
</evidence>
<dbReference type="InParanoid" id="A0A286U9P7"/>
<keyword evidence="3" id="KW-0863">Zinc-finger</keyword>
<dbReference type="Proteomes" id="UP000217199">
    <property type="component" value="Unassembled WGS sequence"/>
</dbReference>
<feature type="compositionally biased region" description="Low complexity" evidence="5">
    <location>
        <begin position="514"/>
        <end position="536"/>
    </location>
</feature>
<dbReference type="GO" id="GO:0005634">
    <property type="term" value="C:nucleus"/>
    <property type="evidence" value="ECO:0007669"/>
    <property type="project" value="TreeGrafter"/>
</dbReference>
<dbReference type="OrthoDB" id="3269380at2759"/>
<evidence type="ECO:0000313" key="6">
    <source>
        <dbReference type="EMBL" id="PAV16311.1"/>
    </source>
</evidence>
<sequence>MSIQPQSQSQPQYQHRRTPSAKFAVPFAPQHKRSFSSQSMDAYDFTSPSPMMSSLLLGPSPQISHAHLPYAHGNSTAPDYAAFESDYCSNFSCCGLASLDMHALVAHYEEVHGRYEHGASYGPGSSSMNVNMGMDYSYMGMDVPLVDVDEKLARYQASIDFESAKFDAAEVNGETNDSVGDSDADAPSPHSSTGPQTPPPMFDLPRQPKQIQTPMPIAVPTLPFIPSPAQAQLHEGRSRPQVVPQLPQLSCYTTSASPSPASSPYPCTPFSANSPNTTFKPFVNVVPGEVHAHSPLSGLVSNVEDEKKDFDANMDMGMFVGGFDSETFEQSYNSATSSSDANAASNAAPLSIAIPTLGPIGITLNNSFVHTPLDSTPPSPLAASIRPSVLRGAALLADVPPRGLPPSLFYVPTSSAPSPSSSEASSSCLKKKRDGNGIGREGGGVVRREKARRTGGPLGSRADEEELSPEELERLREEKERRRKEERRERDRERREREREAREREKERIAQELAAAAASSSSNSSSSPVDAPSTSSGGKKIREKAYKCTKPGCTKSYLNPNGLKYHLAKGTCTFAVSPESADGLSSPTSGSPSVDGNMNLSEENSPMPGTPLGVNDMMPMSIADMNAVTAMAIAKSAAFSSPASLCGTAPSTPVIGSPLSHSMSMLATTTATSNNGHSGFAGYTPIQPAPTGAHTMLAAVPQNRILTRTASLPNKMTSTPAQMQMQNETQVSMQMAHVQQIQGYTAIQPYPTAPNLRRGW</sequence>
<dbReference type="EMBL" id="NBII01000008">
    <property type="protein sequence ID" value="PAV16311.1"/>
    <property type="molecule type" value="Genomic_DNA"/>
</dbReference>
<organism evidence="6 7">
    <name type="scientific">Pyrrhoderma noxium</name>
    <dbReference type="NCBI Taxonomy" id="2282107"/>
    <lineage>
        <taxon>Eukaryota</taxon>
        <taxon>Fungi</taxon>
        <taxon>Dikarya</taxon>
        <taxon>Basidiomycota</taxon>
        <taxon>Agaricomycotina</taxon>
        <taxon>Agaricomycetes</taxon>
        <taxon>Hymenochaetales</taxon>
        <taxon>Hymenochaetaceae</taxon>
        <taxon>Pyrrhoderma</taxon>
    </lineage>
</organism>
<evidence type="ECO:0000256" key="3">
    <source>
        <dbReference type="ARBA" id="ARBA00022771"/>
    </source>
</evidence>
<evidence type="ECO:0000256" key="4">
    <source>
        <dbReference type="ARBA" id="ARBA00022833"/>
    </source>
</evidence>
<accession>A0A286U9P7</accession>
<feature type="compositionally biased region" description="Basic and acidic residues" evidence="5">
    <location>
        <begin position="486"/>
        <end position="510"/>
    </location>
</feature>
<comment type="caution">
    <text evidence="6">The sequence shown here is derived from an EMBL/GenBank/DDBJ whole genome shotgun (WGS) entry which is preliminary data.</text>
</comment>
<feature type="region of interest" description="Disordered" evidence="5">
    <location>
        <begin position="410"/>
        <end position="542"/>
    </location>
</feature>
<feature type="compositionally biased region" description="Basic and acidic residues" evidence="5">
    <location>
        <begin position="471"/>
        <end position="480"/>
    </location>
</feature>
<gene>
    <name evidence="6" type="ORF">PNOK_0793100</name>
</gene>
<dbReference type="AlphaFoldDB" id="A0A286U9P7"/>
<feature type="compositionally biased region" description="Polar residues" evidence="5">
    <location>
        <begin position="583"/>
        <end position="604"/>
    </location>
</feature>
<feature type="region of interest" description="Disordered" evidence="5">
    <location>
        <begin position="578"/>
        <end position="605"/>
    </location>
</feature>
<keyword evidence="4" id="KW-0862">Zinc</keyword>
<dbReference type="PANTHER" id="PTHR23057:SF0">
    <property type="entry name" value="JUXTAPOSED WITH ANOTHER ZINC FINGER PROTEIN 1"/>
    <property type="match status" value="1"/>
</dbReference>
<feature type="region of interest" description="Disordered" evidence="5">
    <location>
        <begin position="173"/>
        <end position="208"/>
    </location>
</feature>
<evidence type="ECO:0000256" key="2">
    <source>
        <dbReference type="ARBA" id="ARBA00022737"/>
    </source>
</evidence>
<keyword evidence="1" id="KW-0479">Metal-binding</keyword>
<name>A0A286U9P7_9AGAM</name>
<evidence type="ECO:0000313" key="7">
    <source>
        <dbReference type="Proteomes" id="UP000217199"/>
    </source>
</evidence>
<evidence type="ECO:0008006" key="8">
    <source>
        <dbReference type="Google" id="ProtNLM"/>
    </source>
</evidence>
<proteinExistence type="predicted"/>
<keyword evidence="7" id="KW-1185">Reference proteome</keyword>
<dbReference type="InterPro" id="IPR051580">
    <property type="entry name" value="ZnF-Chromatin_assoc"/>
</dbReference>
<feature type="compositionally biased region" description="Gly residues" evidence="5">
    <location>
        <begin position="436"/>
        <end position="445"/>
    </location>
</feature>